<dbReference type="InterPro" id="IPR008979">
    <property type="entry name" value="Galactose-bd-like_sf"/>
</dbReference>
<dbReference type="Gene3D" id="2.60.120.260">
    <property type="entry name" value="Galactose-binding domain-like"/>
    <property type="match status" value="1"/>
</dbReference>
<dbReference type="SUPFAM" id="SSF49785">
    <property type="entry name" value="Galactose-binding domain-like"/>
    <property type="match status" value="1"/>
</dbReference>
<organism evidence="3">
    <name type="scientific">uncultured Caudovirales phage</name>
    <dbReference type="NCBI Taxonomy" id="2100421"/>
    <lineage>
        <taxon>Viruses</taxon>
        <taxon>Duplodnaviria</taxon>
        <taxon>Heunggongvirae</taxon>
        <taxon>Uroviricota</taxon>
        <taxon>Caudoviricetes</taxon>
        <taxon>Peduoviridae</taxon>
        <taxon>Maltschvirus</taxon>
        <taxon>Maltschvirus maltsch</taxon>
    </lineage>
</organism>
<accession>A0A6J5P417</accession>
<sequence length="732" mass="76542">MGLVAKAFQDIITFSRASSGTYVNSNGYITNSSVLNYLTYSNQPENAAWTKSNSFVQQNLMSYSEQFENTFWASSGSITTAVVANTAISPIGTLTADTATFNVTTPIVRAQPALLITNGTPYTLSVWVRASSSGGAANVRLTVNNSASWVGALSNKVALTSEWQRVTLTWTSSATTLYFIIGASDNTGAVDATCYGNVDVWGAQLVQGSVPGDYRATTSAALPCLYADYNGALRARKLCEDAANSQHYFSSTSASSAAGTYTFYVNVKAGERNWISMQGVGYSSKAWFNIGTGVVGTVQSGVTASIQPAGNGYYRCAITVPWTTAVCYLFVTTGDTVNSYTGDGSSGIYIADAQLNDGSSALAYYDTTASAYNAPRFDYDPVTLAAKGLLVEESRANLLLQSNDFQTSWSVTNVTRTLNSVLSPSGNVDGVKIAATAAAATGLLQAATIAATAATGSVYVKQGTSATVANQFTLRNNTTATNLILGTLNYSTGVFTYSTGSTGVVVTNVGNGWWRIAMTATAGITAGDLIAFYPGWSGNVATAGDFLYAYGAQLEAGAFATSYIPTVASQVTRAADVASVNTLSPWYNSVAGTLYAEFLASVDATATYRTQLRIADAGSTNYVQMRYQNPSATTAITNNQVVAAGATQADLSSASLSAPAILKTALSFAANNFSACTNGATPVTDVSGTMPTGLASLSFTGGSFNSGQTWMRRITYYPRVFTAAEQQTLTTL</sequence>
<gene>
    <name evidence="3" type="ORF">UFOVP840_45</name>
</gene>
<dbReference type="InterPro" id="IPR003305">
    <property type="entry name" value="CenC_carb-bd"/>
</dbReference>
<reference evidence="3" key="1">
    <citation type="submission" date="2020-04" db="EMBL/GenBank/DDBJ databases">
        <authorList>
            <person name="Chiriac C."/>
            <person name="Salcher M."/>
            <person name="Ghai R."/>
            <person name="Kavagutti S V."/>
        </authorList>
    </citation>
    <scope>NUCLEOTIDE SEQUENCE</scope>
</reference>
<evidence type="ECO:0000256" key="1">
    <source>
        <dbReference type="ARBA" id="ARBA00022801"/>
    </source>
</evidence>
<proteinExistence type="predicted"/>
<dbReference type="GO" id="GO:0016798">
    <property type="term" value="F:hydrolase activity, acting on glycosyl bonds"/>
    <property type="evidence" value="ECO:0007669"/>
    <property type="project" value="InterPro"/>
</dbReference>
<name>A0A6J5P417_9CAUD</name>
<evidence type="ECO:0000313" key="3">
    <source>
        <dbReference type="EMBL" id="CAB4166660.1"/>
    </source>
</evidence>
<keyword evidence="1" id="KW-0378">Hydrolase</keyword>
<feature type="domain" description="CBM-cenC" evidence="2">
    <location>
        <begin position="64"/>
        <end position="181"/>
    </location>
</feature>
<evidence type="ECO:0000259" key="2">
    <source>
        <dbReference type="Pfam" id="PF02018"/>
    </source>
</evidence>
<protein>
    <submittedName>
        <fullName evidence="3">Carbohydrate-binding, CenC-like</fullName>
    </submittedName>
</protein>
<dbReference type="Pfam" id="PF02018">
    <property type="entry name" value="CBM_4_9"/>
    <property type="match status" value="1"/>
</dbReference>
<dbReference type="EMBL" id="LR796785">
    <property type="protein sequence ID" value="CAB4166660.1"/>
    <property type="molecule type" value="Genomic_DNA"/>
</dbReference>